<gene>
    <name evidence="2" type="ORF">KI659_05815</name>
</gene>
<evidence type="ECO:0000256" key="1">
    <source>
        <dbReference type="SAM" id="SignalP"/>
    </source>
</evidence>
<accession>A0AAP2G0V5</accession>
<dbReference type="EMBL" id="JAHCMY010000002">
    <property type="protein sequence ID" value="MBS9523534.1"/>
    <property type="molecule type" value="Genomic_DNA"/>
</dbReference>
<evidence type="ECO:0008006" key="4">
    <source>
        <dbReference type="Google" id="ProtNLM"/>
    </source>
</evidence>
<feature type="chain" id="PRO_5042913685" description="Long-chain fatty acid transport protein" evidence="1">
    <location>
        <begin position="25"/>
        <end position="427"/>
    </location>
</feature>
<dbReference type="Proteomes" id="UP001319104">
    <property type="component" value="Unassembled WGS sequence"/>
</dbReference>
<keyword evidence="1" id="KW-0732">Signal</keyword>
<reference evidence="2 3" key="1">
    <citation type="submission" date="2021-05" db="EMBL/GenBank/DDBJ databases">
        <authorList>
            <person name="Zhang Z.D."/>
            <person name="Osman G."/>
        </authorList>
    </citation>
    <scope>NUCLEOTIDE SEQUENCE [LARGE SCALE GENOMIC DNA]</scope>
    <source>
        <strain evidence="2 3">KCTC 32217</strain>
    </source>
</reference>
<evidence type="ECO:0000313" key="2">
    <source>
        <dbReference type="EMBL" id="MBS9523534.1"/>
    </source>
</evidence>
<keyword evidence="3" id="KW-1185">Reference proteome</keyword>
<evidence type="ECO:0000313" key="3">
    <source>
        <dbReference type="Proteomes" id="UP001319104"/>
    </source>
</evidence>
<dbReference type="RefSeq" id="WP_213944422.1">
    <property type="nucleotide sequence ID" value="NZ_JAHBGI010000008.1"/>
</dbReference>
<comment type="caution">
    <text evidence="2">The sequence shown here is derived from an EMBL/GenBank/DDBJ whole genome shotgun (WGS) entry which is preliminary data.</text>
</comment>
<name>A0AAP2G0V5_9BACT</name>
<organism evidence="2 3">
    <name type="scientific">Litoribacter ruber</name>
    <dbReference type="NCBI Taxonomy" id="702568"/>
    <lineage>
        <taxon>Bacteria</taxon>
        <taxon>Pseudomonadati</taxon>
        <taxon>Bacteroidota</taxon>
        <taxon>Cytophagia</taxon>
        <taxon>Cytophagales</taxon>
        <taxon>Cyclobacteriaceae</taxon>
        <taxon>Litoribacter</taxon>
    </lineage>
</organism>
<dbReference type="AlphaFoldDB" id="A0AAP2G0V5"/>
<protein>
    <recommendedName>
        <fullName evidence="4">Long-chain fatty acid transport protein</fullName>
    </recommendedName>
</protein>
<sequence length="427" mass="46705">MSRKTRLNFLGVMSTFLIQFTVFAQSGTTTYSSLGIGQLNTSGLTQNQAMGGLGISYGNSLGVNHVNPALSVQNYAFNFQAAFNYNRLTATSGDRTAELDGGGLSYAAMSLPVSPSKMSVGVGLNQISAVNYDLSQRGPVQNSDLFSNNVIQGNGGLSETYVNTGFKVAKNFHLGLQASYVFGSTVRTNQLRLENENGERVGVESEYYERLTLNDIAFKGGAHYMLPLGKQRYMHFGAIYQAYGDISGKEFAKVGDFGQASNPNAPGSVLRDNVEGSIYLPNRLGYGVSYEKLNKFVVGLEAQHQDFSRYRSFDGASGMMNNSFRVALGGQYIPDLFSLESVFARSMYRMGVEFEQTPYLVNNTAINDLGINFGASIPMNQLSLMNVAMKLGTRGTADNGLVRENYFKVSLGFSINDNSWFYKKVFE</sequence>
<dbReference type="Gene3D" id="2.40.160.60">
    <property type="entry name" value="Outer membrane protein transport protein (OMPP1/FadL/TodX)"/>
    <property type="match status" value="1"/>
</dbReference>
<feature type="signal peptide" evidence="1">
    <location>
        <begin position="1"/>
        <end position="24"/>
    </location>
</feature>
<proteinExistence type="predicted"/>